<evidence type="ECO:0000259" key="1">
    <source>
        <dbReference type="Pfam" id="PF07075"/>
    </source>
</evidence>
<dbReference type="AlphaFoldDB" id="A0A243WF56"/>
<dbReference type="PIRSF" id="PIRSF016719">
    <property type="entry name" value="UCP016719"/>
    <property type="match status" value="1"/>
</dbReference>
<dbReference type="Gene3D" id="3.90.1150.140">
    <property type="match status" value="1"/>
</dbReference>
<dbReference type="Pfam" id="PF07075">
    <property type="entry name" value="NamZ_N"/>
    <property type="match status" value="1"/>
</dbReference>
<dbReference type="InterPro" id="IPR048502">
    <property type="entry name" value="NamZ_N"/>
</dbReference>
<evidence type="ECO:0000259" key="2">
    <source>
        <dbReference type="Pfam" id="PF20732"/>
    </source>
</evidence>
<evidence type="ECO:0008006" key="5">
    <source>
        <dbReference type="Google" id="ProtNLM"/>
    </source>
</evidence>
<dbReference type="Pfam" id="PF20732">
    <property type="entry name" value="NamZ_C"/>
    <property type="match status" value="1"/>
</dbReference>
<dbReference type="Gene3D" id="3.40.50.12170">
    <property type="entry name" value="Uncharacterised protein PF07075, DUF1343"/>
    <property type="match status" value="1"/>
</dbReference>
<keyword evidence="4" id="KW-1185">Reference proteome</keyword>
<evidence type="ECO:0000313" key="3">
    <source>
        <dbReference type="EMBL" id="OUJ74343.1"/>
    </source>
</evidence>
<name>A0A243WF56_9BACT</name>
<comment type="caution">
    <text evidence="3">The sequence shown here is derived from an EMBL/GenBank/DDBJ whole genome shotgun (WGS) entry which is preliminary data.</text>
</comment>
<evidence type="ECO:0000313" key="4">
    <source>
        <dbReference type="Proteomes" id="UP000194873"/>
    </source>
</evidence>
<dbReference type="PANTHER" id="PTHR42915:SF1">
    <property type="entry name" value="PEPTIDOGLYCAN BETA-N-ACETYLMURAMIDASE NAMZ"/>
    <property type="match status" value="1"/>
</dbReference>
<dbReference type="PANTHER" id="PTHR42915">
    <property type="entry name" value="HYPOTHETICAL 460 KDA PROTEIN IN FEUA-SIGW INTERGENIC REGION [PRECURSOR]"/>
    <property type="match status" value="1"/>
</dbReference>
<protein>
    <recommendedName>
        <fullName evidence="5">DUF1343 domain-containing protein</fullName>
    </recommendedName>
</protein>
<organism evidence="3 4">
    <name type="scientific">Hymenobacter crusticola</name>
    <dbReference type="NCBI Taxonomy" id="1770526"/>
    <lineage>
        <taxon>Bacteria</taxon>
        <taxon>Pseudomonadati</taxon>
        <taxon>Bacteroidota</taxon>
        <taxon>Cytophagia</taxon>
        <taxon>Cytophagales</taxon>
        <taxon>Hymenobacteraceae</taxon>
        <taxon>Hymenobacter</taxon>
    </lineage>
</organism>
<dbReference type="Proteomes" id="UP000194873">
    <property type="component" value="Unassembled WGS sequence"/>
</dbReference>
<reference evidence="3 4" key="1">
    <citation type="submission" date="2017-01" db="EMBL/GenBank/DDBJ databases">
        <title>A new Hymenobacter.</title>
        <authorList>
            <person name="Liang Y."/>
            <person name="Feng F."/>
        </authorList>
    </citation>
    <scope>NUCLEOTIDE SEQUENCE [LARGE SCALE GENOMIC DNA]</scope>
    <source>
        <strain evidence="3">MIMBbqt21</strain>
    </source>
</reference>
<accession>A0A243WF56</accession>
<dbReference type="InterPro" id="IPR048503">
    <property type="entry name" value="NamZ_C"/>
</dbReference>
<gene>
    <name evidence="3" type="ORF">BXP70_10585</name>
</gene>
<feature type="domain" description="Peptidoglycan beta-N-acetylmuramidase NamZ N-terminal" evidence="1">
    <location>
        <begin position="39"/>
        <end position="236"/>
    </location>
</feature>
<sequence length="382" mass="42177">MPQTARLATTSTSVPKPSLQTGAEQLERYLPQLKGRRAGLVVNQTSRLGRSHLVDTLLTQGIQVKTIFAPEHGFRGDADAGATIHDGLDARTKLPVLSLYGANKKPSKEQLAAVDIVVFDIQDVGTRFYTYISTLHYVMEACAENRKPLLVLDRPNPNGWYVDGPIREAGLESFVGLDPLPIVHGLTVGELARMINGEKWLPNGAQCPLTVIPMQGYTHATRYSLPVRPSPNLPNDRAIALYPSLCLFEGTDVSVGRGTDTPFQLLGSPTQPSTRPYRFTPQPTAGAAKPMHVNVPCYGQDLTKPQAGEKPGFTLAYVLNYYQQSTAKDKFFNNFFERLAGTKALRGQIEAGKSEQEIRQSWEPGLSQFKQARKKYLLYTDF</sequence>
<dbReference type="InterPro" id="IPR008302">
    <property type="entry name" value="NamZ"/>
</dbReference>
<feature type="domain" description="Peptidoglycan beta-N-acetylmuramidase NamZ C-terminal" evidence="2">
    <location>
        <begin position="241"/>
        <end position="379"/>
    </location>
</feature>
<proteinExistence type="predicted"/>
<dbReference type="GO" id="GO:0033922">
    <property type="term" value="F:peptidoglycan beta-N-acetylmuramidase activity"/>
    <property type="evidence" value="ECO:0007669"/>
    <property type="project" value="InterPro"/>
</dbReference>
<dbReference type="EMBL" id="MTSE01000004">
    <property type="protein sequence ID" value="OUJ74343.1"/>
    <property type="molecule type" value="Genomic_DNA"/>
</dbReference>